<evidence type="ECO:0000259" key="2">
    <source>
        <dbReference type="PROSITE" id="PS51272"/>
    </source>
</evidence>
<feature type="chain" id="PRO_5046204095" evidence="1">
    <location>
        <begin position="26"/>
        <end position="349"/>
    </location>
</feature>
<protein>
    <submittedName>
        <fullName evidence="3">S-layer homology domain-containing protein</fullName>
    </submittedName>
</protein>
<keyword evidence="4" id="KW-1185">Reference proteome</keyword>
<name>A0ABW3HWB9_9BACL</name>
<dbReference type="PROSITE" id="PS51272">
    <property type="entry name" value="SLH"/>
    <property type="match status" value="3"/>
</dbReference>
<dbReference type="InterPro" id="IPR001119">
    <property type="entry name" value="SLH_dom"/>
</dbReference>
<dbReference type="Proteomes" id="UP001596989">
    <property type="component" value="Unassembled WGS sequence"/>
</dbReference>
<proteinExistence type="predicted"/>
<evidence type="ECO:0000256" key="1">
    <source>
        <dbReference type="SAM" id="SignalP"/>
    </source>
</evidence>
<reference evidence="4" key="1">
    <citation type="journal article" date="2019" name="Int. J. Syst. Evol. Microbiol.">
        <title>The Global Catalogue of Microorganisms (GCM) 10K type strain sequencing project: providing services to taxonomists for standard genome sequencing and annotation.</title>
        <authorList>
            <consortium name="The Broad Institute Genomics Platform"/>
            <consortium name="The Broad Institute Genome Sequencing Center for Infectious Disease"/>
            <person name="Wu L."/>
            <person name="Ma J."/>
        </authorList>
    </citation>
    <scope>NUCLEOTIDE SEQUENCE [LARGE SCALE GENOMIC DNA]</scope>
    <source>
        <strain evidence="4">CCUG 59129</strain>
    </source>
</reference>
<dbReference type="EMBL" id="JBHTJZ010000065">
    <property type="protein sequence ID" value="MFD0961729.1"/>
    <property type="molecule type" value="Genomic_DNA"/>
</dbReference>
<feature type="domain" description="SLH" evidence="2">
    <location>
        <begin position="225"/>
        <end position="285"/>
    </location>
</feature>
<feature type="domain" description="SLH" evidence="2">
    <location>
        <begin position="297"/>
        <end position="349"/>
    </location>
</feature>
<dbReference type="RefSeq" id="WP_377567582.1">
    <property type="nucleotide sequence ID" value="NZ_JBHTJZ010000065.1"/>
</dbReference>
<gene>
    <name evidence="3" type="ORF">ACFQ2I_20500</name>
</gene>
<dbReference type="CDD" id="cd08547">
    <property type="entry name" value="Type_II_cohesin"/>
    <property type="match status" value="1"/>
</dbReference>
<keyword evidence="1" id="KW-0732">Signal</keyword>
<organism evidence="3 4">
    <name type="scientific">Paenibacillus chungangensis</name>
    <dbReference type="NCBI Taxonomy" id="696535"/>
    <lineage>
        <taxon>Bacteria</taxon>
        <taxon>Bacillati</taxon>
        <taxon>Bacillota</taxon>
        <taxon>Bacilli</taxon>
        <taxon>Bacillales</taxon>
        <taxon>Paenibacillaceae</taxon>
        <taxon>Paenibacillus</taxon>
    </lineage>
</organism>
<evidence type="ECO:0000313" key="3">
    <source>
        <dbReference type="EMBL" id="MFD0961729.1"/>
    </source>
</evidence>
<dbReference type="PANTHER" id="PTHR43308:SF5">
    <property type="entry name" value="S-LAYER PROTEIN _ PEPTIDOGLYCAN ENDO-BETA-N-ACETYLGLUCOSAMINIDASE"/>
    <property type="match status" value="1"/>
</dbReference>
<dbReference type="Gene3D" id="2.60.40.680">
    <property type="match status" value="1"/>
</dbReference>
<feature type="signal peptide" evidence="1">
    <location>
        <begin position="1"/>
        <end position="25"/>
    </location>
</feature>
<sequence>MNRRASLLIIMLSLLLLINATPSMAAVVVEKEAGDISFHFTVTERNDRDVIVAVHATGSQDLYAYDMVLDTDAERLQLKNVSIEIAGFTVGPMMEEGNLIRIAHTKTGPSPGENGEVKLATLMFERLRDEPTAIWLRQVKLVDSKLEMAAYEPHVKAMIMKFPSFMDIEGHWAESDIQEAVIRGVATGYENGAFRPQREVTRAEFAAMLIRAMNIPVPEAKELPFSDKDGIPLWAAPFIAAAVDAKLMAGYEDGTFRWNQRMNREELAAVMARTVGFEAERVKGANMSPSMEPTDLEPVFADSRQISEWARPYIATVVEAGLMKGRGEKRFVPEAWVTRAEAVVVLLRR</sequence>
<dbReference type="InterPro" id="IPR051465">
    <property type="entry name" value="Cell_Envelope_Struct_Comp"/>
</dbReference>
<dbReference type="PANTHER" id="PTHR43308">
    <property type="entry name" value="OUTER MEMBRANE PROTEIN ALPHA-RELATED"/>
    <property type="match status" value="1"/>
</dbReference>
<accession>A0ABW3HWB9</accession>
<comment type="caution">
    <text evidence="3">The sequence shown here is derived from an EMBL/GenBank/DDBJ whole genome shotgun (WGS) entry which is preliminary data.</text>
</comment>
<feature type="domain" description="SLH" evidence="2">
    <location>
        <begin position="160"/>
        <end position="223"/>
    </location>
</feature>
<evidence type="ECO:0000313" key="4">
    <source>
        <dbReference type="Proteomes" id="UP001596989"/>
    </source>
</evidence>
<dbReference type="Pfam" id="PF00395">
    <property type="entry name" value="SLH"/>
    <property type="match status" value="3"/>
</dbReference>